<reference evidence="5 6" key="1">
    <citation type="journal article" date="2011" name="Mol. Biol. Evol.">
        <title>Phylogenomic evidence for the presence of a flagellum and cbb3 oxidase in the free-living mitochondrial ancestor.</title>
        <authorList>
            <person name="Sassera D."/>
            <person name="Lo N."/>
            <person name="Epis S."/>
            <person name="D'Auria G."/>
            <person name="Montagna M."/>
            <person name="Comandatore F."/>
            <person name="Horner D."/>
            <person name="Pereto J."/>
            <person name="Luciano A.M."/>
            <person name="Franciosi F."/>
            <person name="Ferri E."/>
            <person name="Crotti E."/>
            <person name="Bazzocchi C."/>
            <person name="Daffonchio D."/>
            <person name="Sacchi L."/>
            <person name="Moya A."/>
            <person name="Latorre A."/>
            <person name="Bandi C."/>
        </authorList>
    </citation>
    <scope>NUCLEOTIDE SEQUENCE [LARGE SCALE GENOMIC DNA]</scope>
    <source>
        <strain evidence="5 6">IricVA</strain>
    </source>
</reference>
<dbReference type="GO" id="GO:0004553">
    <property type="term" value="F:hydrolase activity, hydrolyzing O-glycosyl compounds"/>
    <property type="evidence" value="ECO:0007669"/>
    <property type="project" value="InterPro"/>
</dbReference>
<dbReference type="Gene3D" id="1.10.530.10">
    <property type="match status" value="1"/>
</dbReference>
<sequence length="653" mass="75022">MRLVYQLFGLLLVLAHVKSAISFDIKFDKAQREAVNSLANGDIESACAYANKSVNAAMTNDIIRFIVMDRSIAPSIGDAEYLAKKYSWLAAILPNRFDKVLNNSLSFKEVKRFLAILPKKTALSQIFLCDAAIREKMHPEEDLERLERIWVKSTFQSETENYLINTYIKSFHISSLETKIRTFLMCKKIEEAKNLIRFLPAAKKSIYEELIKANSNMETAKKLFKNKRISPQLKAVALYFYIRHLNAAKKYRAGYDLLLQANCKEFPVRWWQLKNIAIRNALREKKYQTALKLAKSNQIKQGPDFFESEWLAGFITFRMLGNPRSALEHFHNMFNTAKTSHSKAQGAYWLGRAYKAIRDKQKMSHWLNFAARTYPHFFYGQLASLEVGSKLDYRTPINEKKRTPPKAINKKRIEEVIIWTKALYKCGLKAEANKLASYIIDFDLSDSDLAKVLEQLEEVPIIVAVAKQLANSGRPIIEASYPSHSDIHKIAKKYDHTLYLAIIRQESGFDHEALSPAGARGLMQLMPRTAENYAKKLKLEKNDYDCNASTNINIGACYVDRLMELWDNNYIMAIASYNAGENAVARWTSEYGDPRNLKKLHEVLDWLELMPYGETRLYVKKVLENIVNYNAAIAKKNYTKVEVLQLFSATAIN</sequence>
<dbReference type="InterPro" id="IPR008258">
    <property type="entry name" value="Transglycosylase_SLT_dom_1"/>
</dbReference>
<dbReference type="AlphaFoldDB" id="F7XUT8"/>
<dbReference type="GO" id="GO:0042597">
    <property type="term" value="C:periplasmic space"/>
    <property type="evidence" value="ECO:0007669"/>
    <property type="project" value="InterPro"/>
</dbReference>
<feature type="domain" description="Transglycosylase SLT" evidence="4">
    <location>
        <begin position="492"/>
        <end position="593"/>
    </location>
</feature>
<organism evidence="5 6">
    <name type="scientific">Midichloria mitochondrii (strain IricVA)</name>
    <dbReference type="NCBI Taxonomy" id="696127"/>
    <lineage>
        <taxon>Bacteria</taxon>
        <taxon>Pseudomonadati</taxon>
        <taxon>Pseudomonadota</taxon>
        <taxon>Alphaproteobacteria</taxon>
        <taxon>Rickettsiales</taxon>
        <taxon>Candidatus Midichloriaceae</taxon>
        <taxon>Candidatus Midichloria</taxon>
    </lineage>
</organism>
<evidence type="ECO:0000259" key="4">
    <source>
        <dbReference type="Pfam" id="PF01464"/>
    </source>
</evidence>
<dbReference type="CDD" id="cd13401">
    <property type="entry name" value="Slt70-like"/>
    <property type="match status" value="1"/>
</dbReference>
<protein>
    <submittedName>
        <fullName evidence="5">Lytic murein transglycosylase family protein</fullName>
    </submittedName>
</protein>
<dbReference type="Gene3D" id="1.25.20.10">
    <property type="entry name" value="Bacterial muramidases"/>
    <property type="match status" value="1"/>
</dbReference>
<name>F7XUT8_MIDMI</name>
<proteinExistence type="inferred from homology"/>
<evidence type="ECO:0000313" key="6">
    <source>
        <dbReference type="Proteomes" id="UP000006639"/>
    </source>
</evidence>
<dbReference type="SUPFAM" id="SSF53955">
    <property type="entry name" value="Lysozyme-like"/>
    <property type="match status" value="1"/>
</dbReference>
<keyword evidence="3" id="KW-0732">Signal</keyword>
<evidence type="ECO:0000313" key="5">
    <source>
        <dbReference type="EMBL" id="AEI88437.1"/>
    </source>
</evidence>
<dbReference type="Proteomes" id="UP000006639">
    <property type="component" value="Chromosome"/>
</dbReference>
<dbReference type="HOGENOM" id="CLU_015184_0_1_5"/>
<keyword evidence="6" id="KW-1185">Reference proteome</keyword>
<comment type="similarity">
    <text evidence="1">Belongs to the transglycosylase Slt family.</text>
</comment>
<dbReference type="PANTHER" id="PTHR37423:SF2">
    <property type="entry name" value="MEMBRANE-BOUND LYTIC MUREIN TRANSGLYCOSYLASE C"/>
    <property type="match status" value="1"/>
</dbReference>
<dbReference type="EMBL" id="CP002130">
    <property type="protein sequence ID" value="AEI88437.1"/>
    <property type="molecule type" value="Genomic_DNA"/>
</dbReference>
<dbReference type="InterPro" id="IPR008939">
    <property type="entry name" value="Lytic_TGlycosylase_superhlx_U"/>
</dbReference>
<evidence type="ECO:0000256" key="2">
    <source>
        <dbReference type="ARBA" id="ARBA00009387"/>
    </source>
</evidence>
<dbReference type="InterPro" id="IPR023346">
    <property type="entry name" value="Lysozyme-like_dom_sf"/>
</dbReference>
<dbReference type="SUPFAM" id="SSF48435">
    <property type="entry name" value="Bacterial muramidases"/>
    <property type="match status" value="1"/>
</dbReference>
<accession>F7XUT8</accession>
<dbReference type="STRING" id="696127.midi_00116"/>
<gene>
    <name evidence="5" type="ordered locus">midi_00116</name>
</gene>
<comment type="similarity">
    <text evidence="2">Belongs to the virb1 family.</text>
</comment>
<dbReference type="PANTHER" id="PTHR37423">
    <property type="entry name" value="SOLUBLE LYTIC MUREIN TRANSGLYCOSYLASE-RELATED"/>
    <property type="match status" value="1"/>
</dbReference>
<evidence type="ECO:0000256" key="1">
    <source>
        <dbReference type="ARBA" id="ARBA00007734"/>
    </source>
</evidence>
<dbReference type="KEGG" id="mmn:midi_00116"/>
<evidence type="ECO:0000256" key="3">
    <source>
        <dbReference type="ARBA" id="ARBA00022729"/>
    </source>
</evidence>
<dbReference type="Pfam" id="PF01464">
    <property type="entry name" value="SLT"/>
    <property type="match status" value="1"/>
</dbReference>